<feature type="transmembrane region" description="Helical" evidence="7">
    <location>
        <begin position="339"/>
        <end position="360"/>
    </location>
</feature>
<evidence type="ECO:0000256" key="3">
    <source>
        <dbReference type="ARBA" id="ARBA00022692"/>
    </source>
</evidence>
<name>A0AAN5AJ34_9BACT</name>
<keyword evidence="4 7" id="KW-1133">Transmembrane helix</keyword>
<keyword evidence="11" id="KW-1185">Reference proteome</keyword>
<organism evidence="10 11">
    <name type="scientific">Persicobacter diffluens</name>
    <dbReference type="NCBI Taxonomy" id="981"/>
    <lineage>
        <taxon>Bacteria</taxon>
        <taxon>Pseudomonadati</taxon>
        <taxon>Bacteroidota</taxon>
        <taxon>Cytophagia</taxon>
        <taxon>Cytophagales</taxon>
        <taxon>Persicobacteraceae</taxon>
        <taxon>Persicobacter</taxon>
    </lineage>
</organism>
<dbReference type="GO" id="GO:0022857">
    <property type="term" value="F:transmembrane transporter activity"/>
    <property type="evidence" value="ECO:0007669"/>
    <property type="project" value="TreeGrafter"/>
</dbReference>
<dbReference type="GO" id="GO:0005886">
    <property type="term" value="C:plasma membrane"/>
    <property type="evidence" value="ECO:0007669"/>
    <property type="project" value="UniProtKB-SubCell"/>
</dbReference>
<evidence type="ECO:0000259" key="9">
    <source>
        <dbReference type="Pfam" id="PF12704"/>
    </source>
</evidence>
<dbReference type="EMBL" id="BQKE01000001">
    <property type="protein sequence ID" value="GJM60492.1"/>
    <property type="molecule type" value="Genomic_DNA"/>
</dbReference>
<keyword evidence="3 7" id="KW-0812">Transmembrane</keyword>
<dbReference type="InterPro" id="IPR025857">
    <property type="entry name" value="MacB_PCD"/>
</dbReference>
<dbReference type="InterPro" id="IPR050250">
    <property type="entry name" value="Macrolide_Exporter_MacB"/>
</dbReference>
<dbReference type="Pfam" id="PF02687">
    <property type="entry name" value="FtsX"/>
    <property type="match status" value="1"/>
</dbReference>
<evidence type="ECO:0000256" key="6">
    <source>
        <dbReference type="ARBA" id="ARBA00038076"/>
    </source>
</evidence>
<feature type="domain" description="MacB-like periplasmic core" evidence="9">
    <location>
        <begin position="21"/>
        <end position="225"/>
    </location>
</feature>
<feature type="transmembrane region" description="Helical" evidence="7">
    <location>
        <begin position="21"/>
        <end position="42"/>
    </location>
</feature>
<proteinExistence type="inferred from homology"/>
<dbReference type="PANTHER" id="PTHR30572">
    <property type="entry name" value="MEMBRANE COMPONENT OF TRANSPORTER-RELATED"/>
    <property type="match status" value="1"/>
</dbReference>
<protein>
    <submittedName>
        <fullName evidence="10">ABC transporter permease</fullName>
    </submittedName>
</protein>
<comment type="similarity">
    <text evidence="6">Belongs to the ABC-4 integral membrane protein family.</text>
</comment>
<evidence type="ECO:0000313" key="10">
    <source>
        <dbReference type="EMBL" id="GJM60492.1"/>
    </source>
</evidence>
<evidence type="ECO:0000256" key="1">
    <source>
        <dbReference type="ARBA" id="ARBA00004651"/>
    </source>
</evidence>
<accession>A0AAN5AJ34</accession>
<comment type="subcellular location">
    <subcellularLocation>
        <location evidence="1">Cell membrane</location>
        <topology evidence="1">Multi-pass membrane protein</topology>
    </subcellularLocation>
</comment>
<evidence type="ECO:0000259" key="8">
    <source>
        <dbReference type="Pfam" id="PF02687"/>
    </source>
</evidence>
<evidence type="ECO:0000256" key="2">
    <source>
        <dbReference type="ARBA" id="ARBA00022475"/>
    </source>
</evidence>
<keyword evidence="5 7" id="KW-0472">Membrane</keyword>
<feature type="domain" description="ABC3 transporter permease C-terminal" evidence="8">
    <location>
        <begin position="295"/>
        <end position="408"/>
    </location>
</feature>
<reference evidence="10 11" key="1">
    <citation type="submission" date="2021-12" db="EMBL/GenBank/DDBJ databases">
        <title>Genome sequencing of bacteria with rrn-lacking chromosome and rrn-plasmid.</title>
        <authorList>
            <person name="Anda M."/>
            <person name="Iwasaki W."/>
        </authorList>
    </citation>
    <scope>NUCLEOTIDE SEQUENCE [LARGE SCALE GENOMIC DNA]</scope>
    <source>
        <strain evidence="10 11">NBRC 15940</strain>
    </source>
</reference>
<keyword evidence="2" id="KW-1003">Cell membrane</keyword>
<dbReference type="PANTHER" id="PTHR30572:SF4">
    <property type="entry name" value="ABC TRANSPORTER PERMEASE YTRF"/>
    <property type="match status" value="1"/>
</dbReference>
<feature type="transmembrane region" description="Helical" evidence="7">
    <location>
        <begin position="290"/>
        <end position="310"/>
    </location>
</feature>
<evidence type="ECO:0000256" key="5">
    <source>
        <dbReference type="ARBA" id="ARBA00023136"/>
    </source>
</evidence>
<evidence type="ECO:0000256" key="7">
    <source>
        <dbReference type="SAM" id="Phobius"/>
    </source>
</evidence>
<dbReference type="Proteomes" id="UP001310022">
    <property type="component" value="Unassembled WGS sequence"/>
</dbReference>
<dbReference type="Pfam" id="PF12704">
    <property type="entry name" value="MacB_PCD"/>
    <property type="match status" value="1"/>
</dbReference>
<dbReference type="RefSeq" id="WP_338236229.1">
    <property type="nucleotide sequence ID" value="NZ_BQKE01000001.1"/>
</dbReference>
<feature type="transmembrane region" description="Helical" evidence="7">
    <location>
        <begin position="380"/>
        <end position="398"/>
    </location>
</feature>
<evidence type="ECO:0000313" key="11">
    <source>
        <dbReference type="Proteomes" id="UP001310022"/>
    </source>
</evidence>
<sequence>MQFLENFKEGLTSIKGNLLRSSLTATIIAIGISSLVGIITAIDGMKASIEGNLSSLGANTYTLRSINNNSRGNEGGKARKIFPPIKYAEFQRFQEKFQGEETMSLSAYLSWNAEIKFGSEKTNPNVRIVGIDHNYLTLEDAEFAYGRDLTPNEVSSGAPVVILGDAIASKLFPVGQRINPVGKFITAYGASFRIVGVLKSKGALNNNQGVDRAIMIPIEKARMLSAGSQLNYNLKVGLGAAMEIEPSIGRATPIMRAIRQDRPGEENSFEIKRDQSLAESLNEISGQLKIGAIGIGFITILGAAIGLMNIMMVSVTERTREIGVRKALGATPAKIKQQFLIEAITICLIGGFAGVLLGFIFGNVVARTVDAKGLVFPVEWMFLGFVVSVLVGVISGYMPAAKASKLDPIESLRFE</sequence>
<dbReference type="InterPro" id="IPR003838">
    <property type="entry name" value="ABC3_permease_C"/>
</dbReference>
<dbReference type="AlphaFoldDB" id="A0AAN5AJ34"/>
<comment type="caution">
    <text evidence="10">The sequence shown here is derived from an EMBL/GenBank/DDBJ whole genome shotgun (WGS) entry which is preliminary data.</text>
</comment>
<evidence type="ECO:0000256" key="4">
    <source>
        <dbReference type="ARBA" id="ARBA00022989"/>
    </source>
</evidence>
<gene>
    <name evidence="10" type="ORF">PEDI_10440</name>
</gene>